<protein>
    <submittedName>
        <fullName evidence="2">Uncharacterized protein</fullName>
    </submittedName>
</protein>
<name>J9FUB6_9ZZZZ</name>
<reference evidence="2" key="1">
    <citation type="journal article" date="2012" name="PLoS ONE">
        <title>Gene sets for utilization of primary and secondary nutrition supplies in the distal gut of endangered iberian lynx.</title>
        <authorList>
            <person name="Alcaide M."/>
            <person name="Messina E."/>
            <person name="Richter M."/>
            <person name="Bargiela R."/>
            <person name="Peplies J."/>
            <person name="Huws S.A."/>
            <person name="Newbold C.J."/>
            <person name="Golyshin P.N."/>
            <person name="Simon M.A."/>
            <person name="Lopez G."/>
            <person name="Yakimov M.M."/>
            <person name="Ferrer M."/>
        </authorList>
    </citation>
    <scope>NUCLEOTIDE SEQUENCE</scope>
</reference>
<dbReference type="EMBL" id="AMCI01004429">
    <property type="protein sequence ID" value="EJW98098.1"/>
    <property type="molecule type" value="Genomic_DNA"/>
</dbReference>
<dbReference type="AlphaFoldDB" id="J9FUB6"/>
<keyword evidence="1" id="KW-1133">Transmembrane helix</keyword>
<sequence>MSDIGVSLYSRQVFLLALAVLIDICIKFYNMRKKHCICSSVWDMEHRSKLMCHTVGDSKSCCIKG</sequence>
<evidence type="ECO:0000256" key="1">
    <source>
        <dbReference type="SAM" id="Phobius"/>
    </source>
</evidence>
<feature type="transmembrane region" description="Helical" evidence="1">
    <location>
        <begin position="12"/>
        <end position="29"/>
    </location>
</feature>
<proteinExistence type="predicted"/>
<keyword evidence="1" id="KW-0472">Membrane</keyword>
<organism evidence="2">
    <name type="scientific">gut metagenome</name>
    <dbReference type="NCBI Taxonomy" id="749906"/>
    <lineage>
        <taxon>unclassified sequences</taxon>
        <taxon>metagenomes</taxon>
        <taxon>organismal metagenomes</taxon>
    </lineage>
</organism>
<comment type="caution">
    <text evidence="2">The sequence shown here is derived from an EMBL/GenBank/DDBJ whole genome shotgun (WGS) entry which is preliminary data.</text>
</comment>
<accession>J9FUB6</accession>
<gene>
    <name evidence="2" type="ORF">EVA_13794</name>
</gene>
<keyword evidence="1" id="KW-0812">Transmembrane</keyword>
<evidence type="ECO:0000313" key="2">
    <source>
        <dbReference type="EMBL" id="EJW98098.1"/>
    </source>
</evidence>